<dbReference type="EMBL" id="SPLM01000008">
    <property type="protein sequence ID" value="TMW66630.1"/>
    <property type="molecule type" value="Genomic_DNA"/>
</dbReference>
<accession>A0A8K1FK10</accession>
<sequence>MQMRAIVVPRGSEGDFDDSRLSYVNVDRQYKFTLVDGRGYVTVENAETGKLINTDCLPVRAHDTRVIDPEGPTTTSPSCATRARSSNSCSPFIFCTKDDTAEDDLKIIRGCDLTATLNFLRDNADKVESGVSLAAPSYVDISKCEVLDCDDNNDDEDNQTRSLLLRTRWPT</sequence>
<name>A0A8K1FK10_PYTOL</name>
<evidence type="ECO:0000313" key="2">
    <source>
        <dbReference type="Proteomes" id="UP000794436"/>
    </source>
</evidence>
<gene>
    <name evidence="1" type="ORF">Poli38472_014606</name>
</gene>
<dbReference type="AlphaFoldDB" id="A0A8K1FK10"/>
<dbReference type="Proteomes" id="UP000794436">
    <property type="component" value="Unassembled WGS sequence"/>
</dbReference>
<organism evidence="1 2">
    <name type="scientific">Pythium oligandrum</name>
    <name type="common">Mycoparasitic fungus</name>
    <dbReference type="NCBI Taxonomy" id="41045"/>
    <lineage>
        <taxon>Eukaryota</taxon>
        <taxon>Sar</taxon>
        <taxon>Stramenopiles</taxon>
        <taxon>Oomycota</taxon>
        <taxon>Peronosporomycetes</taxon>
        <taxon>Pythiales</taxon>
        <taxon>Pythiaceae</taxon>
        <taxon>Pythium</taxon>
    </lineage>
</organism>
<reference evidence="1" key="1">
    <citation type="submission" date="2019-03" db="EMBL/GenBank/DDBJ databases">
        <title>Long read genome sequence of the mycoparasitic Pythium oligandrum ATCC 38472 isolated from sugarbeet rhizosphere.</title>
        <authorList>
            <person name="Gaulin E."/>
        </authorList>
    </citation>
    <scope>NUCLEOTIDE SEQUENCE</scope>
    <source>
        <strain evidence="1">ATCC 38472_TT</strain>
    </source>
</reference>
<comment type="caution">
    <text evidence="1">The sequence shown here is derived from an EMBL/GenBank/DDBJ whole genome shotgun (WGS) entry which is preliminary data.</text>
</comment>
<proteinExistence type="predicted"/>
<evidence type="ECO:0000313" key="1">
    <source>
        <dbReference type="EMBL" id="TMW66630.1"/>
    </source>
</evidence>
<protein>
    <submittedName>
        <fullName evidence="1">Uncharacterized protein</fullName>
    </submittedName>
</protein>
<keyword evidence="2" id="KW-1185">Reference proteome</keyword>